<reference evidence="3 4" key="1">
    <citation type="submission" date="2019-09" db="EMBL/GenBank/DDBJ databases">
        <authorList>
            <person name="Chandra G."/>
            <person name="Truman W A."/>
        </authorList>
    </citation>
    <scope>NUCLEOTIDE SEQUENCE [LARGE SCALE GENOMIC DNA]</scope>
    <source>
        <strain evidence="3">PS631</strain>
    </source>
</reference>
<name>A0A5E6V753_PSEFL</name>
<sequence>MTPSELARALEDNSHRAEQRLREAEQALYAGSEHEAQLEHQIASKLGDIASLQLHDTAALDARTRQQLEQREQAQTALVQALKQAEQVIGNTLPKHDALRQDIAQLEKQVQEQLEQNPEARLLLTQLEAAQQAEQGGHSSYEEIRDECEAKLQGYAGSRLYSYLKARDYGTDRYRPKPLQRPLDNYLARCVDFQRNQANEQILLTMQARNESARQARSAIREQLQAQYQPHLEQACEKLGMPKLQTEEQALSTLLSESKARATSLQAQLIEFAEQRDPYLTGIRQTITERLKARPMAELIAAAAQTPDPRDDVLVSELQLLHGRLNAFRQGQKSLQDRVADRRHYYERAKAIEHGLRDQDFLDDECEYTLDQPIKHILGEYMRGALDQEAVEEILDEGRDYETPYSRKSFYISNSYSSGGFAGRSSSSSSSGFSTSRSSGGGGFRTTDSF</sequence>
<dbReference type="OrthoDB" id="8742864at2"/>
<proteinExistence type="predicted"/>
<keyword evidence="1" id="KW-0175">Coiled coil</keyword>
<dbReference type="Proteomes" id="UP000399692">
    <property type="component" value="Unassembled WGS sequence"/>
</dbReference>
<dbReference type="RefSeq" id="WP_150571057.1">
    <property type="nucleotide sequence ID" value="NZ_CABVHF010000016.1"/>
</dbReference>
<dbReference type="EMBL" id="CABVHF010000016">
    <property type="protein sequence ID" value="VVN13098.1"/>
    <property type="molecule type" value="Genomic_DNA"/>
</dbReference>
<gene>
    <name evidence="3" type="ORF">PS631_03971</name>
</gene>
<evidence type="ECO:0000313" key="4">
    <source>
        <dbReference type="Proteomes" id="UP000399692"/>
    </source>
</evidence>
<feature type="compositionally biased region" description="Low complexity" evidence="2">
    <location>
        <begin position="419"/>
        <end position="438"/>
    </location>
</feature>
<evidence type="ECO:0000313" key="3">
    <source>
        <dbReference type="EMBL" id="VVN13098.1"/>
    </source>
</evidence>
<evidence type="ECO:0000256" key="2">
    <source>
        <dbReference type="SAM" id="MobiDB-lite"/>
    </source>
</evidence>
<evidence type="ECO:0008006" key="5">
    <source>
        <dbReference type="Google" id="ProtNLM"/>
    </source>
</evidence>
<feature type="region of interest" description="Disordered" evidence="2">
    <location>
        <begin position="419"/>
        <end position="450"/>
    </location>
</feature>
<feature type="coiled-coil region" evidence="1">
    <location>
        <begin position="65"/>
        <end position="123"/>
    </location>
</feature>
<evidence type="ECO:0000256" key="1">
    <source>
        <dbReference type="SAM" id="Coils"/>
    </source>
</evidence>
<organism evidence="3 4">
    <name type="scientific">Pseudomonas fluorescens</name>
    <dbReference type="NCBI Taxonomy" id="294"/>
    <lineage>
        <taxon>Bacteria</taxon>
        <taxon>Pseudomonadati</taxon>
        <taxon>Pseudomonadota</taxon>
        <taxon>Gammaproteobacteria</taxon>
        <taxon>Pseudomonadales</taxon>
        <taxon>Pseudomonadaceae</taxon>
        <taxon>Pseudomonas</taxon>
    </lineage>
</organism>
<dbReference type="AlphaFoldDB" id="A0A5E6V753"/>
<accession>A0A5E6V753</accession>
<protein>
    <recommendedName>
        <fullName evidence="5">Chromosome partition protein Smc</fullName>
    </recommendedName>
</protein>